<dbReference type="AlphaFoldDB" id="A0A830HA66"/>
<accession>A0A830HA66</accession>
<evidence type="ECO:0000256" key="1">
    <source>
        <dbReference type="SAM" id="MobiDB-lite"/>
    </source>
</evidence>
<feature type="region of interest" description="Disordered" evidence="1">
    <location>
        <begin position="1"/>
        <end position="36"/>
    </location>
</feature>
<keyword evidence="3" id="KW-1185">Reference proteome</keyword>
<dbReference type="Pfam" id="PF14076">
    <property type="entry name" value="DUF4258"/>
    <property type="match status" value="1"/>
</dbReference>
<dbReference type="InterPro" id="IPR025354">
    <property type="entry name" value="DUF4258"/>
</dbReference>
<evidence type="ECO:0000313" key="3">
    <source>
        <dbReference type="Proteomes" id="UP000660262"/>
    </source>
</evidence>
<sequence>MPRPLGNKSTRQTRVKKLAPKKTKSEKKAERAARKPGGLTGALVLMGTLLAAGIAAAIGLEKKDKKKSDEILQRLLSKPLVKSEHAYCRMDCRHISNEEVEHALHHGRVDKPRSEFKAKPCPKIAVKDGRVTVVCADCRSDTRLVTVIDTETDWPCGPC</sequence>
<comment type="caution">
    <text evidence="2">The sequence shown here is derived from an EMBL/GenBank/DDBJ whole genome shotgun (WGS) entry which is preliminary data.</text>
</comment>
<protein>
    <submittedName>
        <fullName evidence="2">Uncharacterized protein</fullName>
    </submittedName>
</protein>
<organism evidence="2 3">
    <name type="scientific">Pycnococcus provasolii</name>
    <dbReference type="NCBI Taxonomy" id="41880"/>
    <lineage>
        <taxon>Eukaryota</taxon>
        <taxon>Viridiplantae</taxon>
        <taxon>Chlorophyta</taxon>
        <taxon>Pseudoscourfieldiophyceae</taxon>
        <taxon>Pseudoscourfieldiales</taxon>
        <taxon>Pycnococcaceae</taxon>
        <taxon>Pycnococcus</taxon>
    </lineage>
</organism>
<feature type="compositionally biased region" description="Basic residues" evidence="1">
    <location>
        <begin position="11"/>
        <end position="25"/>
    </location>
</feature>
<reference evidence="2" key="1">
    <citation type="submission" date="2020-10" db="EMBL/GenBank/DDBJ databases">
        <title>Unveiling of a novel bifunctional photoreceptor, Dualchrome1, isolated from a cosmopolitan green alga.</title>
        <authorList>
            <person name="Suzuki S."/>
            <person name="Kawachi M."/>
        </authorList>
    </citation>
    <scope>NUCLEOTIDE SEQUENCE</scope>
    <source>
        <strain evidence="2">NIES 2893</strain>
    </source>
</reference>
<dbReference type="EMBL" id="BNJQ01000003">
    <property type="protein sequence ID" value="GHP02319.1"/>
    <property type="molecule type" value="Genomic_DNA"/>
</dbReference>
<evidence type="ECO:0000313" key="2">
    <source>
        <dbReference type="EMBL" id="GHP02319.1"/>
    </source>
</evidence>
<dbReference type="OrthoDB" id="512205at2759"/>
<name>A0A830HA66_9CHLO</name>
<gene>
    <name evidence="2" type="ORF">PPROV_000107600</name>
</gene>
<dbReference type="Proteomes" id="UP000660262">
    <property type="component" value="Unassembled WGS sequence"/>
</dbReference>
<proteinExistence type="predicted"/>